<organism evidence="11 12">
    <name type="scientific">Micromonospora arborensis</name>
    <dbReference type="NCBI Taxonomy" id="2116518"/>
    <lineage>
        <taxon>Bacteria</taxon>
        <taxon>Bacillati</taxon>
        <taxon>Actinomycetota</taxon>
        <taxon>Actinomycetes</taxon>
        <taxon>Micromonosporales</taxon>
        <taxon>Micromonosporaceae</taxon>
        <taxon>Micromonospora</taxon>
    </lineage>
</organism>
<evidence type="ECO:0000256" key="9">
    <source>
        <dbReference type="SAM" id="Phobius"/>
    </source>
</evidence>
<proteinExistence type="predicted"/>
<evidence type="ECO:0000256" key="7">
    <source>
        <dbReference type="ARBA" id="ARBA00023136"/>
    </source>
</evidence>
<feature type="transmembrane region" description="Helical" evidence="9">
    <location>
        <begin position="173"/>
        <end position="203"/>
    </location>
</feature>
<dbReference type="EMBL" id="PYBV01000042">
    <property type="protein sequence ID" value="PYC65673.1"/>
    <property type="molecule type" value="Genomic_DNA"/>
</dbReference>
<evidence type="ECO:0000256" key="5">
    <source>
        <dbReference type="ARBA" id="ARBA00022692"/>
    </source>
</evidence>
<feature type="transmembrane region" description="Helical" evidence="9">
    <location>
        <begin position="292"/>
        <end position="312"/>
    </location>
</feature>
<keyword evidence="6 9" id="KW-1133">Transmembrane helix</keyword>
<evidence type="ECO:0000256" key="6">
    <source>
        <dbReference type="ARBA" id="ARBA00022989"/>
    </source>
</evidence>
<dbReference type="GO" id="GO:0009103">
    <property type="term" value="P:lipopolysaccharide biosynthetic process"/>
    <property type="evidence" value="ECO:0007669"/>
    <property type="project" value="UniProtKB-ARBA"/>
</dbReference>
<dbReference type="PANTHER" id="PTHR33908:SF11">
    <property type="entry name" value="MEMBRANE PROTEIN"/>
    <property type="match status" value="1"/>
</dbReference>
<comment type="caution">
    <text evidence="11">The sequence shown here is derived from an EMBL/GenBank/DDBJ whole genome shotgun (WGS) entry which is preliminary data.</text>
</comment>
<keyword evidence="3" id="KW-0328">Glycosyltransferase</keyword>
<dbReference type="OrthoDB" id="5166595at2"/>
<reference evidence="11 12" key="1">
    <citation type="submission" date="2018-03" db="EMBL/GenBank/DDBJ databases">
        <title>Bioinformatic expansion and discovery of thiopeptide antibiotics.</title>
        <authorList>
            <person name="Schwalen C.J."/>
            <person name="Hudson G.A."/>
            <person name="Mitchell D.A."/>
        </authorList>
    </citation>
    <scope>NUCLEOTIDE SEQUENCE [LARGE SCALE GENOMIC DNA]</scope>
    <source>
        <strain evidence="11 12">NRRL 8041</strain>
    </source>
</reference>
<evidence type="ECO:0000256" key="2">
    <source>
        <dbReference type="ARBA" id="ARBA00022475"/>
    </source>
</evidence>
<dbReference type="InterPro" id="IPR038731">
    <property type="entry name" value="RgtA/B/C-like"/>
</dbReference>
<evidence type="ECO:0000256" key="4">
    <source>
        <dbReference type="ARBA" id="ARBA00022679"/>
    </source>
</evidence>
<feature type="domain" description="Glycosyltransferase RgtA/B/C/D-like" evidence="10">
    <location>
        <begin position="73"/>
        <end position="233"/>
    </location>
</feature>
<keyword evidence="7 9" id="KW-0472">Membrane</keyword>
<evidence type="ECO:0000256" key="8">
    <source>
        <dbReference type="SAM" id="MobiDB-lite"/>
    </source>
</evidence>
<keyword evidence="12" id="KW-1185">Reference proteome</keyword>
<evidence type="ECO:0000313" key="12">
    <source>
        <dbReference type="Proteomes" id="UP000248333"/>
    </source>
</evidence>
<feature type="transmembrane region" description="Helical" evidence="9">
    <location>
        <begin position="347"/>
        <end position="367"/>
    </location>
</feature>
<feature type="transmembrane region" description="Helical" evidence="9">
    <location>
        <begin position="127"/>
        <end position="146"/>
    </location>
</feature>
<dbReference type="GO" id="GO:0005886">
    <property type="term" value="C:plasma membrane"/>
    <property type="evidence" value="ECO:0007669"/>
    <property type="project" value="UniProtKB-SubCell"/>
</dbReference>
<feature type="transmembrane region" description="Helical" evidence="9">
    <location>
        <begin position="215"/>
        <end position="233"/>
    </location>
</feature>
<keyword evidence="4" id="KW-0808">Transferase</keyword>
<feature type="transmembrane region" description="Helical" evidence="9">
    <location>
        <begin position="34"/>
        <end position="53"/>
    </location>
</feature>
<dbReference type="PANTHER" id="PTHR33908">
    <property type="entry name" value="MANNOSYLTRANSFERASE YKCB-RELATED"/>
    <property type="match status" value="1"/>
</dbReference>
<evidence type="ECO:0000259" key="10">
    <source>
        <dbReference type="Pfam" id="PF13231"/>
    </source>
</evidence>
<feature type="region of interest" description="Disordered" evidence="8">
    <location>
        <begin position="1"/>
        <end position="30"/>
    </location>
</feature>
<dbReference type="InterPro" id="IPR050297">
    <property type="entry name" value="LipidA_mod_glycosyltrf_83"/>
</dbReference>
<dbReference type="GO" id="GO:0016763">
    <property type="term" value="F:pentosyltransferase activity"/>
    <property type="evidence" value="ECO:0007669"/>
    <property type="project" value="TreeGrafter"/>
</dbReference>
<comment type="subcellular location">
    <subcellularLocation>
        <location evidence="1">Cell membrane</location>
        <topology evidence="1">Multi-pass membrane protein</topology>
    </subcellularLocation>
</comment>
<evidence type="ECO:0000256" key="3">
    <source>
        <dbReference type="ARBA" id="ARBA00022676"/>
    </source>
</evidence>
<dbReference type="AlphaFoldDB" id="A0A318NVI7"/>
<accession>A0A318NVI7</accession>
<dbReference type="Proteomes" id="UP000248333">
    <property type="component" value="Unassembled WGS sequence"/>
</dbReference>
<sequence length="517" mass="54614">MSEPAIDIDRPHEPAQSPSPGSPPEPGASTRAPWLIAAATSLTLLLLAGRYGYHRDELYFLLAGRHLDWGYVDQGPLVPVLARLLDTIAPGNLVVLRTPSALLAGGAVLLVAAIARELGAGRGAQTVAAGLAALSGIVLAGGHLLSTTTVDLLVWLVAAWCTVRLLRTGDSRWALGIGLTLGVGMLSKVLPALLAVGLIAGVLIAGPRRLLRDRWVLAGAGIAVLLAAPNLIWQAANGFPQLGVAASISEGDSSYSGRLDAFTLQFVIISPYAVPIWIAGLVALLRRPAWRAYRAVGWAWVVVVGVVLIAGGKGYYDAPLLLVLTAAGTVVTVAWASRGSVRLRRGLLALGTVPLLLPNIVLLLPVLPADRLPGFVVDVNYDAGETIGWPALADSVAAVHRGLPLEERSRAVILTSNYGEAGALARYGPTRELPRAYSGHNSMVDFGRPPANADVVIAVGWERADPLNAWFDECTLAGRVDQRVEVDNDENGGPIHVCRGLRRPWAQIWDSEVRHTG</sequence>
<evidence type="ECO:0000313" key="11">
    <source>
        <dbReference type="EMBL" id="PYC65673.1"/>
    </source>
</evidence>
<keyword evidence="2" id="KW-1003">Cell membrane</keyword>
<dbReference type="Pfam" id="PF13231">
    <property type="entry name" value="PMT_2"/>
    <property type="match status" value="1"/>
</dbReference>
<evidence type="ECO:0000256" key="1">
    <source>
        <dbReference type="ARBA" id="ARBA00004651"/>
    </source>
</evidence>
<protein>
    <recommendedName>
        <fullName evidence="10">Glycosyltransferase RgtA/B/C/D-like domain-containing protein</fullName>
    </recommendedName>
</protein>
<feature type="transmembrane region" description="Helical" evidence="9">
    <location>
        <begin position="262"/>
        <end position="285"/>
    </location>
</feature>
<name>A0A318NVI7_9ACTN</name>
<feature type="transmembrane region" description="Helical" evidence="9">
    <location>
        <begin position="318"/>
        <end position="335"/>
    </location>
</feature>
<gene>
    <name evidence="11" type="ORF">C7C45_27730</name>
</gene>
<dbReference type="RefSeq" id="WP_110566902.1">
    <property type="nucleotide sequence ID" value="NZ_PYBV01000042.1"/>
</dbReference>
<keyword evidence="5 9" id="KW-0812">Transmembrane</keyword>
<feature type="transmembrane region" description="Helical" evidence="9">
    <location>
        <begin position="94"/>
        <end position="115"/>
    </location>
</feature>